<proteinExistence type="predicted"/>
<name>A0A9N9BW80_9GLOM</name>
<protein>
    <submittedName>
        <fullName evidence="1">14147_t:CDS:1</fullName>
    </submittedName>
</protein>
<dbReference type="Proteomes" id="UP000789508">
    <property type="component" value="Unassembled WGS sequence"/>
</dbReference>
<dbReference type="AlphaFoldDB" id="A0A9N9BW80"/>
<keyword evidence="2" id="KW-1185">Reference proteome</keyword>
<gene>
    <name evidence="1" type="ORF">ALEPTO_LOCUS7363</name>
</gene>
<dbReference type="EMBL" id="CAJVPS010003136">
    <property type="protein sequence ID" value="CAG8583251.1"/>
    <property type="molecule type" value="Genomic_DNA"/>
</dbReference>
<accession>A0A9N9BW80</accession>
<evidence type="ECO:0000313" key="1">
    <source>
        <dbReference type="EMBL" id="CAG8583251.1"/>
    </source>
</evidence>
<comment type="caution">
    <text evidence="1">The sequence shown here is derived from an EMBL/GenBank/DDBJ whole genome shotgun (WGS) entry which is preliminary data.</text>
</comment>
<reference evidence="1" key="1">
    <citation type="submission" date="2021-06" db="EMBL/GenBank/DDBJ databases">
        <authorList>
            <person name="Kallberg Y."/>
            <person name="Tangrot J."/>
            <person name="Rosling A."/>
        </authorList>
    </citation>
    <scope>NUCLEOTIDE SEQUENCE</scope>
    <source>
        <strain evidence="1">FL130A</strain>
    </source>
</reference>
<evidence type="ECO:0000313" key="2">
    <source>
        <dbReference type="Proteomes" id="UP000789508"/>
    </source>
</evidence>
<organism evidence="1 2">
    <name type="scientific">Ambispora leptoticha</name>
    <dbReference type="NCBI Taxonomy" id="144679"/>
    <lineage>
        <taxon>Eukaryota</taxon>
        <taxon>Fungi</taxon>
        <taxon>Fungi incertae sedis</taxon>
        <taxon>Mucoromycota</taxon>
        <taxon>Glomeromycotina</taxon>
        <taxon>Glomeromycetes</taxon>
        <taxon>Archaeosporales</taxon>
        <taxon>Ambisporaceae</taxon>
        <taxon>Ambispora</taxon>
    </lineage>
</organism>
<sequence length="53" mass="6352">MSKTEIFDKEQKQSRLTKDFLYQSSHYLKLRRTGILHTIFSQTQSTNDISTYH</sequence>